<proteinExistence type="predicted"/>
<accession>A0A4U0SUA7</accession>
<keyword evidence="3" id="KW-1185">Reference proteome</keyword>
<protein>
    <submittedName>
        <fullName evidence="2">DUF397 domain-containing protein</fullName>
    </submittedName>
</protein>
<comment type="caution">
    <text evidence="2">The sequence shown here is derived from an EMBL/GenBank/DDBJ whole genome shotgun (WGS) entry which is preliminary data.</text>
</comment>
<dbReference type="RefSeq" id="WP_136722005.1">
    <property type="nucleotide sequence ID" value="NZ_SUMC01000002.1"/>
</dbReference>
<evidence type="ECO:0000259" key="1">
    <source>
        <dbReference type="Pfam" id="PF04149"/>
    </source>
</evidence>
<reference evidence="2 3" key="1">
    <citation type="submission" date="2019-04" db="EMBL/GenBank/DDBJ databases">
        <title>Streptomyces oryziradicis sp. nov., a novel actinomycete isolated from rhizosphere soil of rice (Oryza sativa L.).</title>
        <authorList>
            <person name="Li C."/>
        </authorList>
    </citation>
    <scope>NUCLEOTIDE SEQUENCE [LARGE SCALE GENOMIC DNA]</scope>
    <source>
        <strain evidence="2 3">NEAU-C40</strain>
    </source>
</reference>
<organism evidence="2 3">
    <name type="scientific">Actinacidiphila oryziradicis</name>
    <dbReference type="NCBI Taxonomy" id="2571141"/>
    <lineage>
        <taxon>Bacteria</taxon>
        <taxon>Bacillati</taxon>
        <taxon>Actinomycetota</taxon>
        <taxon>Actinomycetes</taxon>
        <taxon>Kitasatosporales</taxon>
        <taxon>Streptomycetaceae</taxon>
        <taxon>Actinacidiphila</taxon>
    </lineage>
</organism>
<evidence type="ECO:0000313" key="2">
    <source>
        <dbReference type="EMBL" id="TKA13138.1"/>
    </source>
</evidence>
<dbReference type="AlphaFoldDB" id="A0A4U0SUA7"/>
<evidence type="ECO:0000313" key="3">
    <source>
        <dbReference type="Proteomes" id="UP000305778"/>
    </source>
</evidence>
<dbReference type="Proteomes" id="UP000305778">
    <property type="component" value="Unassembled WGS sequence"/>
</dbReference>
<sequence length="60" mass="6166">MRRWRGSRKDEGGNCVEVAACPGTVHIRDSKGKAGPQLAVAPAAWGAFVGYAAGAGRPLS</sequence>
<dbReference type="EMBL" id="SUMC01000002">
    <property type="protein sequence ID" value="TKA13138.1"/>
    <property type="molecule type" value="Genomic_DNA"/>
</dbReference>
<dbReference type="OrthoDB" id="4562195at2"/>
<gene>
    <name evidence="2" type="ORF">FCI23_02455</name>
</gene>
<dbReference type="InterPro" id="IPR007278">
    <property type="entry name" value="DUF397"/>
</dbReference>
<name>A0A4U0SUA7_9ACTN</name>
<dbReference type="Pfam" id="PF04149">
    <property type="entry name" value="DUF397"/>
    <property type="match status" value="1"/>
</dbReference>
<feature type="domain" description="DUF397" evidence="1">
    <location>
        <begin position="3"/>
        <end position="51"/>
    </location>
</feature>